<evidence type="ECO:0000256" key="1">
    <source>
        <dbReference type="SAM" id="MobiDB-lite"/>
    </source>
</evidence>
<feature type="region of interest" description="Disordered" evidence="1">
    <location>
        <begin position="1"/>
        <end position="36"/>
    </location>
</feature>
<protein>
    <submittedName>
        <fullName evidence="2">Uncharacterized protein</fullName>
    </submittedName>
</protein>
<dbReference type="AlphaFoldDB" id="A0A4S3J4F5"/>
<gene>
    <name evidence="2" type="ORF">EYZ11_010811</name>
</gene>
<keyword evidence="3" id="KW-1185">Reference proteome</keyword>
<dbReference type="VEuPathDB" id="FungiDB:EYZ11_010811"/>
<feature type="compositionally biased region" description="Low complexity" evidence="1">
    <location>
        <begin position="1"/>
        <end position="10"/>
    </location>
</feature>
<evidence type="ECO:0000313" key="3">
    <source>
        <dbReference type="Proteomes" id="UP000308092"/>
    </source>
</evidence>
<evidence type="ECO:0000313" key="2">
    <source>
        <dbReference type="EMBL" id="THC89746.1"/>
    </source>
</evidence>
<proteinExistence type="predicted"/>
<dbReference type="STRING" id="1220188.A0A4S3J4F5"/>
<reference evidence="2 3" key="1">
    <citation type="submission" date="2019-03" db="EMBL/GenBank/DDBJ databases">
        <title>The genome sequence of a newly discovered highly antifungal drug resistant Aspergillus species, Aspergillus tanneri NIH 1004.</title>
        <authorList>
            <person name="Mounaud S."/>
            <person name="Singh I."/>
            <person name="Joardar V."/>
            <person name="Pakala S."/>
            <person name="Pakala S."/>
            <person name="Venepally P."/>
            <person name="Hoover J."/>
            <person name="Nierman W."/>
            <person name="Chung J."/>
            <person name="Losada L."/>
        </authorList>
    </citation>
    <scope>NUCLEOTIDE SEQUENCE [LARGE SCALE GENOMIC DNA]</scope>
    <source>
        <strain evidence="2 3">NIH1004</strain>
    </source>
</reference>
<feature type="region of interest" description="Disordered" evidence="1">
    <location>
        <begin position="156"/>
        <end position="214"/>
    </location>
</feature>
<sequence length="238" mass="25774">MFRPYNNNNNPIMIPSDSESDDSNNNNNSDGAVQIDQPALQQREIGGPLSPYHTSIEQEKKVRSRLREERHAALSVLMDRELLTTQALVAQETLPQARRRFLAKLMAPEDPAVATSLRADRFIIQHRSSSTGASMSMSTTAPMIVHRSIVDVHGTDDLGWRRPDGAAGNGRGGGSSASSNFSSPAAGSSKQKGTRMTPDKDRARGPKGKNPTTSSGTLFTSLKLLLVISYVDFGILVV</sequence>
<dbReference type="Proteomes" id="UP000308092">
    <property type="component" value="Unassembled WGS sequence"/>
</dbReference>
<feature type="compositionally biased region" description="Low complexity" evidence="1">
    <location>
        <begin position="176"/>
        <end position="189"/>
    </location>
</feature>
<organism evidence="2 3">
    <name type="scientific">Aspergillus tanneri</name>
    <dbReference type="NCBI Taxonomy" id="1220188"/>
    <lineage>
        <taxon>Eukaryota</taxon>
        <taxon>Fungi</taxon>
        <taxon>Dikarya</taxon>
        <taxon>Ascomycota</taxon>
        <taxon>Pezizomycotina</taxon>
        <taxon>Eurotiomycetes</taxon>
        <taxon>Eurotiomycetidae</taxon>
        <taxon>Eurotiales</taxon>
        <taxon>Aspergillaceae</taxon>
        <taxon>Aspergillus</taxon>
        <taxon>Aspergillus subgen. Circumdati</taxon>
    </lineage>
</organism>
<accession>A0A4S3J4F5</accession>
<dbReference type="EMBL" id="SOSA01000611">
    <property type="protein sequence ID" value="THC89746.1"/>
    <property type="molecule type" value="Genomic_DNA"/>
</dbReference>
<name>A0A4S3J4F5_9EURO</name>
<comment type="caution">
    <text evidence="2">The sequence shown here is derived from an EMBL/GenBank/DDBJ whole genome shotgun (WGS) entry which is preliminary data.</text>
</comment>